<comment type="caution">
    <text evidence="1">The sequence shown here is derived from an EMBL/GenBank/DDBJ whole genome shotgun (WGS) entry which is preliminary data.</text>
</comment>
<evidence type="ECO:0000313" key="2">
    <source>
        <dbReference type="Proteomes" id="UP000094527"/>
    </source>
</evidence>
<reference evidence="1 2" key="1">
    <citation type="journal article" date="2016" name="Genome Biol. Evol.">
        <title>Gene Family Evolution Reflects Adaptation to Soil Environmental Stressors in the Genome of the Collembolan Orchesella cincta.</title>
        <authorList>
            <person name="Faddeeva-Vakhrusheva A."/>
            <person name="Derks M.F."/>
            <person name="Anvar S.Y."/>
            <person name="Agamennone V."/>
            <person name="Suring W."/>
            <person name="Smit S."/>
            <person name="van Straalen N.M."/>
            <person name="Roelofs D."/>
        </authorList>
    </citation>
    <scope>NUCLEOTIDE SEQUENCE [LARGE SCALE GENOMIC DNA]</scope>
    <source>
        <tissue evidence="1">Mixed pool</tissue>
    </source>
</reference>
<proteinExistence type="predicted"/>
<dbReference type="AlphaFoldDB" id="A0A1D2MSS7"/>
<organism evidence="1 2">
    <name type="scientific">Orchesella cincta</name>
    <name type="common">Springtail</name>
    <name type="synonym">Podura cincta</name>
    <dbReference type="NCBI Taxonomy" id="48709"/>
    <lineage>
        <taxon>Eukaryota</taxon>
        <taxon>Metazoa</taxon>
        <taxon>Ecdysozoa</taxon>
        <taxon>Arthropoda</taxon>
        <taxon>Hexapoda</taxon>
        <taxon>Collembola</taxon>
        <taxon>Entomobryomorpha</taxon>
        <taxon>Entomobryoidea</taxon>
        <taxon>Orchesellidae</taxon>
        <taxon>Orchesellinae</taxon>
        <taxon>Orchesella</taxon>
    </lineage>
</organism>
<dbReference type="Proteomes" id="UP000094527">
    <property type="component" value="Unassembled WGS sequence"/>
</dbReference>
<name>A0A1D2MSS7_ORCCI</name>
<keyword evidence="2" id="KW-1185">Reference proteome</keyword>
<evidence type="ECO:0000313" key="1">
    <source>
        <dbReference type="EMBL" id="ODM96093.1"/>
    </source>
</evidence>
<accession>A0A1D2MSS7</accession>
<dbReference type="EMBL" id="LJIJ01000582">
    <property type="protein sequence ID" value="ODM96093.1"/>
    <property type="molecule type" value="Genomic_DNA"/>
</dbReference>
<protein>
    <submittedName>
        <fullName evidence="1">Uncharacterized protein</fullName>
    </submittedName>
</protein>
<gene>
    <name evidence="1" type="ORF">Ocin01_10586</name>
</gene>
<sequence>MRRRVVEHSVEVVLLVDLVLFISLQVVKRKASHQDGLTMLDSGRAGLIAGLAWGRLRSRSYYDSSQFHIRSIEKYTDPRLRC</sequence>